<dbReference type="CDD" id="cd12964">
    <property type="entry name" value="CBM-Fa"/>
    <property type="match status" value="1"/>
</dbReference>
<dbReference type="Gene3D" id="2.60.40.3620">
    <property type="match status" value="2"/>
</dbReference>
<feature type="signal peptide" evidence="1">
    <location>
        <begin position="1"/>
        <end position="19"/>
    </location>
</feature>
<gene>
    <name evidence="5" type="ORF">GGR06_001246</name>
</gene>
<evidence type="ECO:0000259" key="3">
    <source>
        <dbReference type="Pfam" id="PF17142"/>
    </source>
</evidence>
<dbReference type="CDD" id="cd12966">
    <property type="entry name" value="CBM-Ec_CBM-Fc"/>
    <property type="match status" value="1"/>
</dbReference>
<dbReference type="Pfam" id="PF26120">
    <property type="entry name" value="CBM_1st_SusF"/>
    <property type="match status" value="1"/>
</dbReference>
<evidence type="ECO:0000313" key="6">
    <source>
        <dbReference type="Proteomes" id="UP000560658"/>
    </source>
</evidence>
<comment type="caution">
    <text evidence="5">The sequence shown here is derived from an EMBL/GenBank/DDBJ whole genome shotgun (WGS) entry which is preliminary data.</text>
</comment>
<feature type="domain" description="Outer membrane protein SusF N-terminal" evidence="3">
    <location>
        <begin position="20"/>
        <end position="156"/>
    </location>
</feature>
<dbReference type="AlphaFoldDB" id="A0A840D1J9"/>
<feature type="domain" description="Outer membrane protein SusF/SusE-like C-terminal" evidence="2">
    <location>
        <begin position="376"/>
        <end position="473"/>
    </location>
</feature>
<dbReference type="GO" id="GO:0019867">
    <property type="term" value="C:outer membrane"/>
    <property type="evidence" value="ECO:0007669"/>
    <property type="project" value="InterPro"/>
</dbReference>
<organism evidence="5 6">
    <name type="scientific">Bacteroides reticulotermitis</name>
    <dbReference type="NCBI Taxonomy" id="1133319"/>
    <lineage>
        <taxon>Bacteria</taxon>
        <taxon>Pseudomonadati</taxon>
        <taxon>Bacteroidota</taxon>
        <taxon>Bacteroidia</taxon>
        <taxon>Bacteroidales</taxon>
        <taxon>Bacteroidaceae</taxon>
        <taxon>Bacteroides</taxon>
    </lineage>
</organism>
<feature type="domain" description="Outer membrane protein SusF/SusE-like C-terminal" evidence="2">
    <location>
        <begin position="276"/>
        <end position="366"/>
    </location>
</feature>
<dbReference type="InterPro" id="IPR058976">
    <property type="entry name" value="CBM_1st_SusF"/>
</dbReference>
<dbReference type="CDD" id="cd12965">
    <property type="entry name" value="CBM-Eb_CBM-Fb"/>
    <property type="match status" value="1"/>
</dbReference>
<reference evidence="5" key="1">
    <citation type="submission" date="2020-08" db="EMBL/GenBank/DDBJ databases">
        <title>Genomic Encyclopedia of Type Strains, Phase IV (KMG-IV): sequencing the most valuable type-strain genomes for metagenomic binning, comparative biology and taxonomic classification.</title>
        <authorList>
            <person name="Goeker M."/>
        </authorList>
    </citation>
    <scope>NUCLEOTIDE SEQUENCE [LARGE SCALE GENOMIC DNA]</scope>
    <source>
        <strain evidence="5">DSM 105720</strain>
    </source>
</reference>
<dbReference type="Gene3D" id="2.60.40.3640">
    <property type="match status" value="1"/>
</dbReference>
<dbReference type="Pfam" id="PF16411">
    <property type="entry name" value="SusF_SusE"/>
    <property type="match status" value="2"/>
</dbReference>
<dbReference type="EMBL" id="JACIER010000004">
    <property type="protein sequence ID" value="MBB4043464.1"/>
    <property type="molecule type" value="Genomic_DNA"/>
</dbReference>
<evidence type="ECO:0008006" key="7">
    <source>
        <dbReference type="Google" id="ProtNLM"/>
    </source>
</evidence>
<name>A0A840D1J9_9BACE</name>
<feature type="chain" id="PRO_5032302134" description="DUF5115 domain-containing protein" evidence="1">
    <location>
        <begin position="20"/>
        <end position="475"/>
    </location>
</feature>
<dbReference type="PROSITE" id="PS51257">
    <property type="entry name" value="PROKAR_LIPOPROTEIN"/>
    <property type="match status" value="1"/>
</dbReference>
<sequence length="475" mass="51783">MKKQLIYVGMFLAMAGLSACNEDYKDWADPQSNPQEDATSQMTAVFAAGKDANIDMGTATADSVEIVKLVSSTADKGSVISFKSVTLNDTYTLPFTQEADVMKVSLAQLDSVTQLAYQSRASVERELKLTLKAVAIASNGEAILLSGNELAIKLKPAPTPEVDPVGYYIVGDFRGWNAEGALAMTKDPTKENFYTLEVETELEDQNFKIFPAAAITDEIDWTKALGSNVDGDTSEENFIYWDNAQAIKIHAAGKMKITLDVTNYRYTVKDNSAPSELYMTGSGYGWGGAWIPFVPVNSTKGTFWGIYHFDIDEEVKFAPQAGWGNDFGFVTISEESISRAGLSDSGGNIKIGKAGWYLVYVSVVGNEKTVDFYAPHVYLIGGTAKGGWAEQLTENDLFTIPSTADGEFVSPAFSASDKVRICVHPKENLDWWKTEFIVLAGKIAYRGNGSDQEAVEGTMGQKVYLKFGDNTGEIK</sequence>
<keyword evidence="1" id="KW-0732">Signal</keyword>
<evidence type="ECO:0000313" key="5">
    <source>
        <dbReference type="EMBL" id="MBB4043464.1"/>
    </source>
</evidence>
<dbReference type="Gene3D" id="2.60.40.3610">
    <property type="match status" value="1"/>
</dbReference>
<accession>A0A840D1J9</accession>
<dbReference type="InterPro" id="IPR032187">
    <property type="entry name" value="SusF/SusE-like_C"/>
</dbReference>
<protein>
    <recommendedName>
        <fullName evidence="7">DUF5115 domain-containing protein</fullName>
    </recommendedName>
</protein>
<proteinExistence type="predicted"/>
<feature type="domain" description="SusF first starch specific CBM" evidence="4">
    <location>
        <begin position="162"/>
        <end position="270"/>
    </location>
</feature>
<dbReference type="InterPro" id="IPR033408">
    <property type="entry name" value="SusF_N"/>
</dbReference>
<evidence type="ECO:0000259" key="4">
    <source>
        <dbReference type="Pfam" id="PF26120"/>
    </source>
</evidence>
<dbReference type="RefSeq" id="WP_044161823.1">
    <property type="nucleotide sequence ID" value="NZ_JACIER010000004.1"/>
</dbReference>
<keyword evidence="6" id="KW-1185">Reference proteome</keyword>
<dbReference type="Proteomes" id="UP000560658">
    <property type="component" value="Unassembled WGS sequence"/>
</dbReference>
<evidence type="ECO:0000256" key="1">
    <source>
        <dbReference type="SAM" id="SignalP"/>
    </source>
</evidence>
<dbReference type="GO" id="GO:2001070">
    <property type="term" value="F:starch binding"/>
    <property type="evidence" value="ECO:0007669"/>
    <property type="project" value="InterPro"/>
</dbReference>
<evidence type="ECO:0000259" key="2">
    <source>
        <dbReference type="Pfam" id="PF16411"/>
    </source>
</evidence>
<dbReference type="Pfam" id="PF17142">
    <property type="entry name" value="SusF_N"/>
    <property type="match status" value="1"/>
</dbReference>